<dbReference type="OrthoDB" id="2305498at2759"/>
<feature type="region of interest" description="Disordered" evidence="1">
    <location>
        <begin position="470"/>
        <end position="520"/>
    </location>
</feature>
<dbReference type="GO" id="GO:0043332">
    <property type="term" value="C:mating projection tip"/>
    <property type="evidence" value="ECO:0007669"/>
    <property type="project" value="TreeGrafter"/>
</dbReference>
<dbReference type="PANTHER" id="PTHR47432">
    <property type="entry name" value="CELL WALL ASSEMBLY REGULATOR SMI1"/>
    <property type="match status" value="1"/>
</dbReference>
<dbReference type="Pfam" id="PF09346">
    <property type="entry name" value="SMI1_KNR4"/>
    <property type="match status" value="1"/>
</dbReference>
<sequence length="520" mass="56893">MSNMSLPSHEPRTGELPMHVKSESNVGRAWARILRFCDEQYEELRDTFNYPAAAMDLDALQAGIGQSLPLPVLEWLSCCNGQELESTASCNDGLFFGLPFLGTDDILREWQFWRHVDNDPETGANERLRARMSSCPDRWVRQEYACPGWIPLITDRVGNYLGVDLMPDPIGGGAAGQVILFGRDFDTKVVIWGCDGADGWAKFLMLLAEELHAGTTFQLEPPAESDVEMEDEIGYQSYYTSAGDGVNAGGGNRQGVPAAGFRLVGRNRNRPVLEAWSDRSVRHWDTVGMSVGRAQSSAESSKRRAYDESALATHVVENASLDPLDPLHAAIPAVPQRLGLSAVPRQAPVQRRVQETEAKSEPRRAMPVPEPILDLPTIEDVRAVQASEQAQYSTEPAAIPAAIGTIREFTPFSFGSTYRTTANPQKEPLDETLELSCRTSVDIGLPTSDVETMPHPAVLGLRGLRSKSTAYGDSRAMRSTSRLIDASAPDHPIALPGPSGKRDDSSDHVIHMEDTMPTPA</sequence>
<dbReference type="EMBL" id="KZ454992">
    <property type="protein sequence ID" value="PKI83337.1"/>
    <property type="molecule type" value="Genomic_DNA"/>
</dbReference>
<accession>A0A2N1J9W1</accession>
<dbReference type="AlphaFoldDB" id="A0A2N1J9W1"/>
<dbReference type="PANTHER" id="PTHR47432:SF1">
    <property type="entry name" value="CELL WALL ASSEMBLY REGULATOR SMI1"/>
    <property type="match status" value="1"/>
</dbReference>
<dbReference type="RefSeq" id="XP_056063899.1">
    <property type="nucleotide sequence ID" value="XM_056207924.1"/>
</dbReference>
<organism evidence="3 4">
    <name type="scientific">Malassezia vespertilionis</name>
    <dbReference type="NCBI Taxonomy" id="2020962"/>
    <lineage>
        <taxon>Eukaryota</taxon>
        <taxon>Fungi</taxon>
        <taxon>Dikarya</taxon>
        <taxon>Basidiomycota</taxon>
        <taxon>Ustilaginomycotina</taxon>
        <taxon>Malasseziomycetes</taxon>
        <taxon>Malasseziales</taxon>
        <taxon>Malasseziaceae</taxon>
        <taxon>Malassezia</taxon>
    </lineage>
</organism>
<dbReference type="InterPro" id="IPR037883">
    <property type="entry name" value="Knr4/Smi1-like_sf"/>
</dbReference>
<dbReference type="STRING" id="2020962.A0A2N1J9W1"/>
<protein>
    <submittedName>
        <fullName evidence="3">Smi1p</fullName>
    </submittedName>
</protein>
<dbReference type="Proteomes" id="UP000232875">
    <property type="component" value="Unassembled WGS sequence"/>
</dbReference>
<evidence type="ECO:0000313" key="3">
    <source>
        <dbReference type="EMBL" id="PKI83337.1"/>
    </source>
</evidence>
<feature type="region of interest" description="Disordered" evidence="1">
    <location>
        <begin position="347"/>
        <end position="369"/>
    </location>
</feature>
<gene>
    <name evidence="3" type="primary">SMI1</name>
    <name evidence="3" type="ORF">MVES_002950</name>
</gene>
<evidence type="ECO:0000256" key="1">
    <source>
        <dbReference type="SAM" id="MobiDB-lite"/>
    </source>
</evidence>
<keyword evidence="4" id="KW-1185">Reference proteome</keyword>
<feature type="compositionally biased region" description="Polar residues" evidence="1">
    <location>
        <begin position="470"/>
        <end position="482"/>
    </location>
</feature>
<evidence type="ECO:0000313" key="4">
    <source>
        <dbReference type="Proteomes" id="UP000232875"/>
    </source>
</evidence>
<dbReference type="InterPro" id="IPR018958">
    <property type="entry name" value="Knr4/Smi1-like_dom"/>
</dbReference>
<dbReference type="SUPFAM" id="SSF160631">
    <property type="entry name" value="SMI1/KNR4-like"/>
    <property type="match status" value="1"/>
</dbReference>
<evidence type="ECO:0000259" key="2">
    <source>
        <dbReference type="Pfam" id="PF09346"/>
    </source>
</evidence>
<feature type="compositionally biased region" description="Basic and acidic residues" evidence="1">
    <location>
        <begin position="352"/>
        <end position="364"/>
    </location>
</feature>
<dbReference type="GeneID" id="80902615"/>
<reference evidence="3 4" key="1">
    <citation type="submission" date="2017-10" db="EMBL/GenBank/DDBJ databases">
        <title>A novel species of cold-tolerant Malassezia isolated from bats.</title>
        <authorList>
            <person name="Lorch J.M."/>
            <person name="Palmer J.M."/>
            <person name="Vanderwolf K.J."/>
            <person name="Schmidt K.Z."/>
            <person name="Verant M.L."/>
            <person name="Weller T.J."/>
            <person name="Blehert D.S."/>
        </authorList>
    </citation>
    <scope>NUCLEOTIDE SEQUENCE [LARGE SCALE GENOMIC DNA]</scope>
    <source>
        <strain evidence="3 4">NWHC:44797-103</strain>
    </source>
</reference>
<dbReference type="InterPro" id="IPR051873">
    <property type="entry name" value="KNR4/SMI1_regulator"/>
</dbReference>
<feature type="compositionally biased region" description="Basic and acidic residues" evidence="1">
    <location>
        <begin position="500"/>
        <end position="514"/>
    </location>
</feature>
<feature type="domain" description="Knr4/Smi1-like" evidence="2">
    <location>
        <begin position="52"/>
        <end position="192"/>
    </location>
</feature>
<dbReference type="GO" id="GO:0070880">
    <property type="term" value="P:fungal-type cell wall beta-glucan biosynthetic process"/>
    <property type="evidence" value="ECO:0007669"/>
    <property type="project" value="TreeGrafter"/>
</dbReference>
<name>A0A2N1J9W1_9BASI</name>
<proteinExistence type="predicted"/>